<comment type="caution">
    <text evidence="1">The sequence shown here is derived from an EMBL/GenBank/DDBJ whole genome shotgun (WGS) entry which is preliminary data.</text>
</comment>
<accession>A0A1V3XYN2</accession>
<protein>
    <submittedName>
        <fullName evidence="1">Uncharacterized protein</fullName>
    </submittedName>
</protein>
<proteinExistence type="predicted"/>
<name>A0A1V3XYN2_MYCKA</name>
<sequence>MLSASDFGPRSEAGNDGTVIRAVANIGALWSAKCDAGGK</sequence>
<dbReference type="EMBL" id="MVBN01000001">
    <property type="protein sequence ID" value="OOK84158.1"/>
    <property type="molecule type" value="Genomic_DNA"/>
</dbReference>
<organism evidence="1 2">
    <name type="scientific">Mycobacterium kansasii</name>
    <dbReference type="NCBI Taxonomy" id="1768"/>
    <lineage>
        <taxon>Bacteria</taxon>
        <taxon>Bacillati</taxon>
        <taxon>Actinomycetota</taxon>
        <taxon>Actinomycetes</taxon>
        <taxon>Mycobacteriales</taxon>
        <taxon>Mycobacteriaceae</taxon>
        <taxon>Mycobacterium</taxon>
    </lineage>
</organism>
<evidence type="ECO:0000313" key="2">
    <source>
        <dbReference type="Proteomes" id="UP000188532"/>
    </source>
</evidence>
<dbReference type="Proteomes" id="UP000188532">
    <property type="component" value="Unassembled WGS sequence"/>
</dbReference>
<dbReference type="AlphaFoldDB" id="A0A1V3XYN2"/>
<reference evidence="1 2" key="1">
    <citation type="submission" date="2017-02" db="EMBL/GenBank/DDBJ databases">
        <title>Complete genome sequences of Mycobacterium kansasii strains isolated from rhesus macaques.</title>
        <authorList>
            <person name="Panda A."/>
            <person name="Nagaraj S."/>
            <person name="Zhao X."/>
            <person name="Tettelin H."/>
            <person name="Detolla L.J."/>
        </authorList>
    </citation>
    <scope>NUCLEOTIDE SEQUENCE [LARGE SCALE GENOMIC DNA]</scope>
    <source>
        <strain evidence="1 2">11-3469</strain>
    </source>
</reference>
<gene>
    <name evidence="1" type="ORF">BZL29_1514</name>
</gene>
<evidence type="ECO:0000313" key="1">
    <source>
        <dbReference type="EMBL" id="OOK84158.1"/>
    </source>
</evidence>